<name>A0A5J4RHS4_9ZZZZ</name>
<proteinExistence type="predicted"/>
<accession>A0A5J4RHS4</accession>
<organism evidence="1">
    <name type="scientific">termite gut metagenome</name>
    <dbReference type="NCBI Taxonomy" id="433724"/>
    <lineage>
        <taxon>unclassified sequences</taxon>
        <taxon>metagenomes</taxon>
        <taxon>organismal metagenomes</taxon>
    </lineage>
</organism>
<gene>
    <name evidence="1" type="ORF">EZS27_017907</name>
</gene>
<reference evidence="1" key="1">
    <citation type="submission" date="2019-03" db="EMBL/GenBank/DDBJ databases">
        <title>Single cell metagenomics reveals metabolic interactions within the superorganism composed of flagellate Streblomastix strix and complex community of Bacteroidetes bacteria on its surface.</title>
        <authorList>
            <person name="Treitli S.C."/>
            <person name="Kolisko M."/>
            <person name="Husnik F."/>
            <person name="Keeling P."/>
            <person name="Hampl V."/>
        </authorList>
    </citation>
    <scope>NUCLEOTIDE SEQUENCE</scope>
    <source>
        <strain evidence="1">STM</strain>
    </source>
</reference>
<sequence>MTRPLLLCFVIFFSVFATIYSIFIIKTIKCHTWYMKEEAVLEAVSLFFRKINFISFSQFISRTKYIYDFMYIEFFHIIASGT</sequence>
<dbReference type="EMBL" id="SNRY01001081">
    <property type="protein sequence ID" value="KAA6333706.1"/>
    <property type="molecule type" value="Genomic_DNA"/>
</dbReference>
<comment type="caution">
    <text evidence="1">The sequence shown here is derived from an EMBL/GenBank/DDBJ whole genome shotgun (WGS) entry which is preliminary data.</text>
</comment>
<dbReference type="AlphaFoldDB" id="A0A5J4RHS4"/>
<evidence type="ECO:0000313" key="1">
    <source>
        <dbReference type="EMBL" id="KAA6333706.1"/>
    </source>
</evidence>
<protein>
    <submittedName>
        <fullName evidence="1">Uncharacterized protein</fullName>
    </submittedName>
</protein>